<organism evidence="2 3">
    <name type="scientific">Azospirillum oleiclasticum</name>
    <dbReference type="NCBI Taxonomy" id="2735135"/>
    <lineage>
        <taxon>Bacteria</taxon>
        <taxon>Pseudomonadati</taxon>
        <taxon>Pseudomonadota</taxon>
        <taxon>Alphaproteobacteria</taxon>
        <taxon>Rhodospirillales</taxon>
        <taxon>Azospirillaceae</taxon>
        <taxon>Azospirillum</taxon>
    </lineage>
</organism>
<accession>A0ABX2TC27</accession>
<evidence type="ECO:0000256" key="1">
    <source>
        <dbReference type="SAM" id="MobiDB-lite"/>
    </source>
</evidence>
<name>A0ABX2TC27_9PROT</name>
<gene>
    <name evidence="2" type="ORF">HND93_19245</name>
</gene>
<feature type="region of interest" description="Disordered" evidence="1">
    <location>
        <begin position="59"/>
        <end position="79"/>
    </location>
</feature>
<evidence type="ECO:0000313" key="2">
    <source>
        <dbReference type="EMBL" id="NYZ21855.1"/>
    </source>
</evidence>
<proteinExistence type="predicted"/>
<reference evidence="2 3" key="1">
    <citation type="submission" date="2020-05" db="EMBL/GenBank/DDBJ databases">
        <title>Azospirillum oleiclasticum sp. nov, a nitrogen-fixing and heavy crude oil-emulsifying bacterium isolated from the crude oil of Yumen Oilfield.</title>
        <authorList>
            <person name="Wu D."/>
            <person name="Cai M."/>
            <person name="Zhang X."/>
        </authorList>
    </citation>
    <scope>NUCLEOTIDE SEQUENCE [LARGE SCALE GENOMIC DNA]</scope>
    <source>
        <strain evidence="2 3">ROY-1-1-2</strain>
    </source>
</reference>
<protein>
    <submittedName>
        <fullName evidence="2">Uncharacterized protein</fullName>
    </submittedName>
</protein>
<evidence type="ECO:0000313" key="3">
    <source>
        <dbReference type="Proteomes" id="UP000584642"/>
    </source>
</evidence>
<dbReference type="EMBL" id="JABFDB010000014">
    <property type="protein sequence ID" value="NYZ21855.1"/>
    <property type="molecule type" value="Genomic_DNA"/>
</dbReference>
<dbReference type="RefSeq" id="WP_180283631.1">
    <property type="nucleotide sequence ID" value="NZ_JABFDB010000014.1"/>
</dbReference>
<sequence length="79" mass="8462">MDDGEACYGDWWGSGRRCVAGAAHPKAPAGGKLLALVDVAITPAGVRFTVHDIRVSREIPQDKHATSVASPLHRDLDDR</sequence>
<comment type="caution">
    <text evidence="2">The sequence shown here is derived from an EMBL/GenBank/DDBJ whole genome shotgun (WGS) entry which is preliminary data.</text>
</comment>
<dbReference type="Proteomes" id="UP000584642">
    <property type="component" value="Unassembled WGS sequence"/>
</dbReference>
<keyword evidence="3" id="KW-1185">Reference proteome</keyword>